<accession>A0A9X3CTB3</accession>
<keyword evidence="3" id="KW-1185">Reference proteome</keyword>
<evidence type="ECO:0000313" key="2">
    <source>
        <dbReference type="EMBL" id="MCW8349105.1"/>
    </source>
</evidence>
<protein>
    <submittedName>
        <fullName evidence="2">DUF1501 domain-containing protein</fullName>
    </submittedName>
</protein>
<feature type="signal peptide" evidence="1">
    <location>
        <begin position="1"/>
        <end position="26"/>
    </location>
</feature>
<organism evidence="2 3">
    <name type="scientific">Vibrio qingdaonensis</name>
    <dbReference type="NCBI Taxonomy" id="2829491"/>
    <lineage>
        <taxon>Bacteria</taxon>
        <taxon>Pseudomonadati</taxon>
        <taxon>Pseudomonadota</taxon>
        <taxon>Gammaproteobacteria</taxon>
        <taxon>Vibrionales</taxon>
        <taxon>Vibrionaceae</taxon>
        <taxon>Vibrio</taxon>
    </lineage>
</organism>
<dbReference type="Proteomes" id="UP001155587">
    <property type="component" value="Unassembled WGS sequence"/>
</dbReference>
<comment type="caution">
    <text evidence="2">The sequence shown here is derived from an EMBL/GenBank/DDBJ whole genome shotgun (WGS) entry which is preliminary data.</text>
</comment>
<dbReference type="Pfam" id="PF07394">
    <property type="entry name" value="DUF1501"/>
    <property type="match status" value="1"/>
</dbReference>
<feature type="chain" id="PRO_5040932144" evidence="1">
    <location>
        <begin position="27"/>
        <end position="382"/>
    </location>
</feature>
<keyword evidence="1" id="KW-0732">Signal</keyword>
<dbReference type="PROSITE" id="PS51318">
    <property type="entry name" value="TAT"/>
    <property type="match status" value="1"/>
</dbReference>
<dbReference type="PANTHER" id="PTHR43737">
    <property type="entry name" value="BLL7424 PROTEIN"/>
    <property type="match status" value="1"/>
</dbReference>
<proteinExistence type="predicted"/>
<dbReference type="PANTHER" id="PTHR43737:SF1">
    <property type="entry name" value="DUF1501 DOMAIN-CONTAINING PROTEIN"/>
    <property type="match status" value="1"/>
</dbReference>
<evidence type="ECO:0000313" key="3">
    <source>
        <dbReference type="Proteomes" id="UP001155587"/>
    </source>
</evidence>
<gene>
    <name evidence="2" type="ORF">MD535_24250</name>
</gene>
<evidence type="ECO:0000256" key="1">
    <source>
        <dbReference type="SAM" id="SignalP"/>
    </source>
</evidence>
<dbReference type="AlphaFoldDB" id="A0A9X3CTB3"/>
<dbReference type="RefSeq" id="WP_265677756.1">
    <property type="nucleotide sequence ID" value="NZ_JAKRRY010000062.1"/>
</dbReference>
<dbReference type="InterPro" id="IPR010869">
    <property type="entry name" value="DUF1501"/>
</dbReference>
<sequence>MTSRRNFLKGIGATSLVTCLPNLAFAATASPNVFVWVTLRGAMDGLNVVVPTFDTAYSVLRPNLAFNANELQGLDGGYGLNPALKNVFEWYQNDEAMFVHACATGYRSRSHFDGQKVLENGTLHPSEREGWLNRFLMSEKRNLAIAIDSGLPLIAQGEMKVSSWYPHKLKAKEEQALILSDLFQSDPELGSNFSEAMKLEKMLGTGSQSKQFANLMTQAGKFINSPQGPNIAVLELGGWDTHSAQGTTQGRLANQLKKLDEGLLALKSALGEKWSSTVVMCASEFGRTARENGTKGTDHGTANVMLLAGGAIKKGQVVSDWPGLADDKLFEGRDLAPTTDVRAVIKGVLADHYLAESGTLLNVFPDSEAITPMTGLITTKQA</sequence>
<name>A0A9X3CTB3_9VIBR</name>
<reference evidence="2" key="1">
    <citation type="submission" date="2022-02" db="EMBL/GenBank/DDBJ databases">
        <title>Vibrio sp. nov, a new bacterium isolated from seawater.</title>
        <authorList>
            <person name="Yuan Y."/>
        </authorList>
    </citation>
    <scope>NUCLEOTIDE SEQUENCE</scope>
    <source>
        <strain evidence="2">ZSDZ65</strain>
    </source>
</reference>
<dbReference type="InterPro" id="IPR006311">
    <property type="entry name" value="TAT_signal"/>
</dbReference>
<dbReference type="EMBL" id="JAKRRY010000062">
    <property type="protein sequence ID" value="MCW8349105.1"/>
    <property type="molecule type" value="Genomic_DNA"/>
</dbReference>